<evidence type="ECO:0000313" key="1">
    <source>
        <dbReference type="EMBL" id="EMO06092.1"/>
    </source>
</evidence>
<proteinExistence type="predicted"/>
<sequence>KFFDLRKIVNVILSNFNHPRFKENDSKGHYESWFVRANHPNTCKAIWIRYTIFSPKNFPEKAMGELWAIYFDGEKNTRFVSKSEFPIDKCKFNTTPLSIMIGDSELSDSHLKGSAGNKKDSEDFFWDLNISNGSPPLFLFPENLYQGSFPKAKVLVGNPLVKLNGNLKLDSKEIPVQDWLGSHNHNWGSKHTDQYAWGQVVGFEEEIDSFLELATANLKIGPFWIPAITPIVFRFRGKDYKLNHPFKSFGRAQYRYFDWNFSASSKEIQLKGRIYAEPKDFACLQYWNPPGGWKYCLNSKIASTELFVKRKEDLTFLKLTSSRKTAFEILTDDLSHGMKPEV</sequence>
<dbReference type="Proteomes" id="UP000012092">
    <property type="component" value="Unassembled WGS sequence"/>
</dbReference>
<protein>
    <submittedName>
        <fullName evidence="1">Uncharacterized protein</fullName>
    </submittedName>
</protein>
<evidence type="ECO:0000313" key="2">
    <source>
        <dbReference type="Proteomes" id="UP000012092"/>
    </source>
</evidence>
<dbReference type="AlphaFoldDB" id="M6RD46"/>
<comment type="caution">
    <text evidence="1">The sequence shown here is derived from an EMBL/GenBank/DDBJ whole genome shotgun (WGS) entry which is preliminary data.</text>
</comment>
<gene>
    <name evidence="1" type="ORF">LEP1GSC116_1217</name>
</gene>
<organism evidence="1 2">
    <name type="scientific">Leptospira interrogans serovar Icterohaemorrhagiae str. Verdun HP</name>
    <dbReference type="NCBI Taxonomy" id="1049910"/>
    <lineage>
        <taxon>Bacteria</taxon>
        <taxon>Pseudomonadati</taxon>
        <taxon>Spirochaetota</taxon>
        <taxon>Spirochaetia</taxon>
        <taxon>Leptospirales</taxon>
        <taxon>Leptospiraceae</taxon>
        <taxon>Leptospira</taxon>
    </lineage>
</organism>
<accession>M6RD46</accession>
<dbReference type="SUPFAM" id="SSF159245">
    <property type="entry name" value="AttH-like"/>
    <property type="match status" value="1"/>
</dbReference>
<dbReference type="EMBL" id="AHNZ02000322">
    <property type="protein sequence ID" value="EMO06092.1"/>
    <property type="molecule type" value="Genomic_DNA"/>
</dbReference>
<reference evidence="1 2" key="1">
    <citation type="submission" date="2013-01" db="EMBL/GenBank/DDBJ databases">
        <authorList>
            <person name="Harkins D.M."/>
            <person name="Durkin A.S."/>
            <person name="Brinkac L.M."/>
            <person name="Haft D.H."/>
            <person name="Selengut J.D."/>
            <person name="Sanka R."/>
            <person name="DePew J."/>
            <person name="Purushe J."/>
            <person name="Picardeau M."/>
            <person name="Werts C."/>
            <person name="Goarant C."/>
            <person name="Vinetz J.M."/>
            <person name="Sutton G.G."/>
            <person name="Nierman W.C."/>
            <person name="Fouts D.E."/>
        </authorList>
    </citation>
    <scope>NUCLEOTIDE SEQUENCE [LARGE SCALE GENOMIC DNA]</scope>
    <source>
        <strain evidence="1 2">Verdun HP</strain>
    </source>
</reference>
<name>M6RD46_LEPIR</name>
<feature type="non-terminal residue" evidence="1">
    <location>
        <position position="1"/>
    </location>
</feature>